<proteinExistence type="predicted"/>
<gene>
    <name evidence="1" type="ORF">CryarDRAFT_0165</name>
</gene>
<dbReference type="AlphaFoldDB" id="A0A010ZPI7"/>
<dbReference type="HOGENOM" id="CLU_125819_0_0_11"/>
<name>A0A010ZPI7_9ACTN</name>
<dbReference type="InterPro" id="IPR023869">
    <property type="entry name" value="tRNA_Adeno_NH3ase_assoc_put"/>
</dbReference>
<organism evidence="1 2">
    <name type="scientific">Cryptosporangium arvum DSM 44712</name>
    <dbReference type="NCBI Taxonomy" id="927661"/>
    <lineage>
        <taxon>Bacteria</taxon>
        <taxon>Bacillati</taxon>
        <taxon>Actinomycetota</taxon>
        <taxon>Actinomycetes</taxon>
        <taxon>Cryptosporangiales</taxon>
        <taxon>Cryptosporangiaceae</taxon>
        <taxon>Cryptosporangium</taxon>
    </lineage>
</organism>
<reference evidence="1 2" key="1">
    <citation type="submission" date="2013-07" db="EMBL/GenBank/DDBJ databases">
        <authorList>
            <consortium name="DOE Joint Genome Institute"/>
            <person name="Eisen J."/>
            <person name="Huntemann M."/>
            <person name="Han J."/>
            <person name="Chen A."/>
            <person name="Kyrpides N."/>
            <person name="Mavromatis K."/>
            <person name="Markowitz V."/>
            <person name="Palaniappan K."/>
            <person name="Ivanova N."/>
            <person name="Schaumberg A."/>
            <person name="Pati A."/>
            <person name="Liolios K."/>
            <person name="Nordberg H.P."/>
            <person name="Cantor M.N."/>
            <person name="Hua S.X."/>
            <person name="Woyke T."/>
        </authorList>
    </citation>
    <scope>NUCLEOTIDE SEQUENCE [LARGE SCALE GENOMIC DNA]</scope>
    <source>
        <strain evidence="1 2">DSM 44712</strain>
    </source>
</reference>
<evidence type="ECO:0000313" key="2">
    <source>
        <dbReference type="Proteomes" id="UP000021053"/>
    </source>
</evidence>
<dbReference type="Proteomes" id="UP000021053">
    <property type="component" value="Unassembled WGS sequence"/>
</dbReference>
<accession>A0A010ZPI7</accession>
<protein>
    <submittedName>
        <fullName evidence="1">Putative tRNA adenosine deaminase-associated protein</fullName>
    </submittedName>
</protein>
<comment type="caution">
    <text evidence="1">The sequence shown here is derived from an EMBL/GenBank/DDBJ whole genome shotgun (WGS) entry which is preliminary data.</text>
</comment>
<evidence type="ECO:0000313" key="1">
    <source>
        <dbReference type="EMBL" id="EXG79142.1"/>
    </source>
</evidence>
<sequence length="163" mass="17480">MDVSYFAAALARPRQGWVATELDLDEIEVADDAADLLREVDPDAPLALMFVEADDEFLVVFRLDNGDEMRIFASDASFAEESRVGAVLLEELDEIDVASSDDSDEPELVGVPVGEADLLADLGVSARDLLALCAHEGMLPSDVMLAISRKIGGAEALTNLRGE</sequence>
<dbReference type="EMBL" id="JFBT01000001">
    <property type="protein sequence ID" value="EXG79142.1"/>
    <property type="molecule type" value="Genomic_DNA"/>
</dbReference>
<keyword evidence="2" id="KW-1185">Reference proteome</keyword>
<dbReference type="NCBIfam" id="TIGR03941">
    <property type="entry name" value="tRNA_deam_assoc"/>
    <property type="match status" value="1"/>
</dbReference>